<dbReference type="AlphaFoldDB" id="A0A543CDK9"/>
<protein>
    <submittedName>
        <fullName evidence="8">FtsX-like permease family protein</fullName>
    </submittedName>
</protein>
<dbReference type="Pfam" id="PF02687">
    <property type="entry name" value="FtsX"/>
    <property type="match status" value="1"/>
</dbReference>
<accession>A0A543CDK9</accession>
<feature type="transmembrane region" description="Helical" evidence="6">
    <location>
        <begin position="65"/>
        <end position="82"/>
    </location>
</feature>
<evidence type="ECO:0000313" key="9">
    <source>
        <dbReference type="Proteomes" id="UP000316096"/>
    </source>
</evidence>
<evidence type="ECO:0000256" key="5">
    <source>
        <dbReference type="ARBA" id="ARBA00023136"/>
    </source>
</evidence>
<feature type="transmembrane region" description="Helical" evidence="6">
    <location>
        <begin position="366"/>
        <end position="392"/>
    </location>
</feature>
<feature type="transmembrane region" description="Helical" evidence="6">
    <location>
        <begin position="306"/>
        <end position="331"/>
    </location>
</feature>
<sequence>MRSLLSVTGMLARGGTPAERTRRRLMAAGAMLATWFLFGAANVLALRGHLSEWLGPASQPGTRGGTAFALVVLVLPVTAFLYQSSRLATADRERRLSALRLAGATPSQVRLLGAAETTRAALIGTVTGAATYLLLQWVARRLLLDPRSPANVGVPPLLCAAAMVLVIAAAAVSGLLAGRHVVATPLGVTVRANRRPPRPYAIALPVVGLVLITGLRFLGNPVPLAGVVLLVVGLLFSSSSLVRLSARVTGRRARSAETLLAARALEADARPWGRTLSVVGLAVAVGTITGWAEAEMLMERRATEAFWLSSFVLVDLALLVAIAVAASALLVHHAEYFLERGPVLSTLRATGTPEVALRRVLVRQALIASVPVCVVAALMGLYPLVIGIRIWILWPVTRAVLMAALGILAAVLSAALSRRRLRRTVTPALLRVE</sequence>
<feature type="domain" description="ABC3 transporter permease C-terminal" evidence="7">
    <location>
        <begin position="68"/>
        <end position="184"/>
    </location>
</feature>
<dbReference type="EMBL" id="VFOZ01000001">
    <property type="protein sequence ID" value="TQL95183.1"/>
    <property type="molecule type" value="Genomic_DNA"/>
</dbReference>
<evidence type="ECO:0000313" key="8">
    <source>
        <dbReference type="EMBL" id="TQL95183.1"/>
    </source>
</evidence>
<evidence type="ECO:0000259" key="7">
    <source>
        <dbReference type="Pfam" id="PF02687"/>
    </source>
</evidence>
<feature type="transmembrane region" description="Helical" evidence="6">
    <location>
        <begin position="224"/>
        <end position="244"/>
    </location>
</feature>
<dbReference type="OrthoDB" id="5118998at2"/>
<evidence type="ECO:0000256" key="3">
    <source>
        <dbReference type="ARBA" id="ARBA00022692"/>
    </source>
</evidence>
<dbReference type="Proteomes" id="UP000316096">
    <property type="component" value="Unassembled WGS sequence"/>
</dbReference>
<proteinExistence type="predicted"/>
<keyword evidence="9" id="KW-1185">Reference proteome</keyword>
<feature type="transmembrane region" description="Helical" evidence="6">
    <location>
        <begin position="398"/>
        <end position="416"/>
    </location>
</feature>
<name>A0A543CDK9_9ACTN</name>
<dbReference type="RefSeq" id="WP_141953112.1">
    <property type="nucleotide sequence ID" value="NZ_VFOZ01000001.1"/>
</dbReference>
<dbReference type="GO" id="GO:0005886">
    <property type="term" value="C:plasma membrane"/>
    <property type="evidence" value="ECO:0007669"/>
    <property type="project" value="UniProtKB-SubCell"/>
</dbReference>
<feature type="transmembrane region" description="Helical" evidence="6">
    <location>
        <begin position="199"/>
        <end position="218"/>
    </location>
</feature>
<feature type="transmembrane region" description="Helical" evidence="6">
    <location>
        <begin position="120"/>
        <end position="139"/>
    </location>
</feature>
<keyword evidence="3 6" id="KW-0812">Transmembrane</keyword>
<comment type="subcellular location">
    <subcellularLocation>
        <location evidence="1">Cell membrane</location>
        <topology evidence="1">Multi-pass membrane protein</topology>
    </subcellularLocation>
</comment>
<comment type="caution">
    <text evidence="8">The sequence shown here is derived from an EMBL/GenBank/DDBJ whole genome shotgun (WGS) entry which is preliminary data.</text>
</comment>
<feature type="transmembrane region" description="Helical" evidence="6">
    <location>
        <begin position="25"/>
        <end position="45"/>
    </location>
</feature>
<evidence type="ECO:0000256" key="2">
    <source>
        <dbReference type="ARBA" id="ARBA00022475"/>
    </source>
</evidence>
<keyword evidence="5 6" id="KW-0472">Membrane</keyword>
<dbReference type="InterPro" id="IPR003838">
    <property type="entry name" value="ABC3_permease_C"/>
</dbReference>
<evidence type="ECO:0000256" key="6">
    <source>
        <dbReference type="SAM" id="Phobius"/>
    </source>
</evidence>
<keyword evidence="2" id="KW-1003">Cell membrane</keyword>
<gene>
    <name evidence="8" type="ORF">FB559_0680</name>
</gene>
<evidence type="ECO:0000256" key="4">
    <source>
        <dbReference type="ARBA" id="ARBA00022989"/>
    </source>
</evidence>
<keyword evidence="4 6" id="KW-1133">Transmembrane helix</keyword>
<feature type="transmembrane region" description="Helical" evidence="6">
    <location>
        <begin position="275"/>
        <end position="294"/>
    </location>
</feature>
<evidence type="ECO:0000256" key="1">
    <source>
        <dbReference type="ARBA" id="ARBA00004651"/>
    </source>
</evidence>
<reference evidence="8 9" key="1">
    <citation type="submission" date="2019-06" db="EMBL/GenBank/DDBJ databases">
        <title>Sequencing the genomes of 1000 actinobacteria strains.</title>
        <authorList>
            <person name="Klenk H.-P."/>
        </authorList>
    </citation>
    <scope>NUCLEOTIDE SEQUENCE [LARGE SCALE GENOMIC DNA]</scope>
    <source>
        <strain evidence="8 9">DSM 102200</strain>
    </source>
</reference>
<organism evidence="8 9">
    <name type="scientific">Actinoallomurus bryophytorum</name>
    <dbReference type="NCBI Taxonomy" id="1490222"/>
    <lineage>
        <taxon>Bacteria</taxon>
        <taxon>Bacillati</taxon>
        <taxon>Actinomycetota</taxon>
        <taxon>Actinomycetes</taxon>
        <taxon>Streptosporangiales</taxon>
        <taxon>Thermomonosporaceae</taxon>
        <taxon>Actinoallomurus</taxon>
    </lineage>
</organism>
<feature type="transmembrane region" description="Helical" evidence="6">
    <location>
        <begin position="154"/>
        <end position="178"/>
    </location>
</feature>